<dbReference type="GO" id="GO:0030246">
    <property type="term" value="F:carbohydrate binding"/>
    <property type="evidence" value="ECO:0007669"/>
    <property type="project" value="InterPro"/>
</dbReference>
<dbReference type="InterPro" id="IPR001547">
    <property type="entry name" value="Glyco_hydro_5"/>
</dbReference>
<organism evidence="5">
    <name type="scientific">Ignavibacterium album</name>
    <dbReference type="NCBI Taxonomy" id="591197"/>
    <lineage>
        <taxon>Bacteria</taxon>
        <taxon>Pseudomonadati</taxon>
        <taxon>Ignavibacteriota</taxon>
        <taxon>Ignavibacteria</taxon>
        <taxon>Ignavibacteriales</taxon>
        <taxon>Ignavibacteriaceae</taxon>
        <taxon>Ignavibacterium</taxon>
    </lineage>
</organism>
<dbReference type="Gene3D" id="2.60.120.260">
    <property type="entry name" value="Galactose-binding domain-like"/>
    <property type="match status" value="1"/>
</dbReference>
<dbReference type="SUPFAM" id="SSF51445">
    <property type="entry name" value="(Trans)glycosidases"/>
    <property type="match status" value="1"/>
</dbReference>
<dbReference type="PANTHER" id="PTHR31297:SF13">
    <property type="entry name" value="PUTATIVE-RELATED"/>
    <property type="match status" value="1"/>
</dbReference>
<dbReference type="GO" id="GO:0008422">
    <property type="term" value="F:beta-glucosidase activity"/>
    <property type="evidence" value="ECO:0007669"/>
    <property type="project" value="TreeGrafter"/>
</dbReference>
<dbReference type="Gene3D" id="2.60.40.4070">
    <property type="match status" value="1"/>
</dbReference>
<dbReference type="InterPro" id="IPR006584">
    <property type="entry name" value="Cellulose-bd_IV"/>
</dbReference>
<feature type="domain" description="CBM6" evidence="4">
    <location>
        <begin position="439"/>
        <end position="569"/>
    </location>
</feature>
<dbReference type="Pfam" id="PF00150">
    <property type="entry name" value="Cellulase"/>
    <property type="match status" value="1"/>
</dbReference>
<dbReference type="GO" id="GO:0009251">
    <property type="term" value="P:glucan catabolic process"/>
    <property type="evidence" value="ECO:0007669"/>
    <property type="project" value="TreeGrafter"/>
</dbReference>
<dbReference type="InterPro" id="IPR017853">
    <property type="entry name" value="GH"/>
</dbReference>
<reference evidence="5" key="1">
    <citation type="journal article" date="2020" name="mSystems">
        <title>Genome- and Community-Level Interaction Insights into Carbon Utilization and Element Cycling Functions of Hydrothermarchaeota in Hydrothermal Sediment.</title>
        <authorList>
            <person name="Zhou Z."/>
            <person name="Liu Y."/>
            <person name="Xu W."/>
            <person name="Pan J."/>
            <person name="Luo Z.H."/>
            <person name="Li M."/>
        </authorList>
    </citation>
    <scope>NUCLEOTIDE SEQUENCE [LARGE SCALE GENOMIC DNA]</scope>
    <source>
        <strain evidence="5">SpSt-500</strain>
    </source>
</reference>
<dbReference type="InterPro" id="IPR050386">
    <property type="entry name" value="Glycosyl_hydrolase_5"/>
</dbReference>
<evidence type="ECO:0000256" key="1">
    <source>
        <dbReference type="ARBA" id="ARBA00022729"/>
    </source>
</evidence>
<protein>
    <submittedName>
        <fullName evidence="5">Carbohydrate-binding protein</fullName>
    </submittedName>
</protein>
<sequence>MIKFDFINRNLIRYLCIVILIFSFSANQLFAQGFLKVDNKRIVNGNGQEFYLKGIGLGGWLLQEGYMLHTSGFANAQWQIREKIIDLIGEANTEVFYEAYRNNYVRKIDIDSIKSWGFNSIRLPFHYNLFAVNSNPPVFLNKGFEIIDSLLSWCEANQIYLILDMHAAPGGQSDEPISDYNPAFPSLWQSEQNKNLTVQIWRKIAERYKDKQWIGGYDLLNEPKWNLPPNNQPLRDLYIRITDTIRAVDTNHIIFVEGNWFATDFNGLTPPWDNNLVYSFHKYWNSTDQGSIQYLVNLRNNTNRPLWLGETGENSNKWFTDCVELMKTNNIGWAWWPHKKIQSIAGPLSAILSPLYQTLLNYWSGQGPRPSSSYAFDALMAQVNNLKFEQCEFNKDVIDALMRQPFNTQTKKFSSNEIPGTIYATDFDLGKWNYAYYDLDYQNIGGGNWNNGFKYRNDGVDIEYCIDFASNGYNVGWIENGEWLRYTVTVLQSGIYNLGVNVSSPNSNGQILLRLNGQVLGSIISVPNTGGWQNWQLAYLNNVFLPVGTHQIEVRFYNGGFNFSHIEFELISTGVNENQNLPEEFELQQNYPNPFNPSTKIRFTVPDLGAGLALSVLKVYDILGNEVATLVNEYKSPGNYEVEFDASDLPSGIYAYKLTADKYSAIRKMMLIK</sequence>
<dbReference type="Pfam" id="PF18962">
    <property type="entry name" value="Por_Secre_tail"/>
    <property type="match status" value="1"/>
</dbReference>
<dbReference type="PANTHER" id="PTHR31297">
    <property type="entry name" value="GLUCAN ENDO-1,6-BETA-GLUCOSIDASE B"/>
    <property type="match status" value="1"/>
</dbReference>
<dbReference type="PROSITE" id="PS51175">
    <property type="entry name" value="CBM6"/>
    <property type="match status" value="1"/>
</dbReference>
<dbReference type="SUPFAM" id="SSF49785">
    <property type="entry name" value="Galactose-binding domain-like"/>
    <property type="match status" value="1"/>
</dbReference>
<dbReference type="Pfam" id="PF03422">
    <property type="entry name" value="CBM_6"/>
    <property type="match status" value="1"/>
</dbReference>
<dbReference type="GO" id="GO:0009986">
    <property type="term" value="C:cell surface"/>
    <property type="evidence" value="ECO:0007669"/>
    <property type="project" value="TreeGrafter"/>
</dbReference>
<dbReference type="AlphaFoldDB" id="A0A832DFE0"/>
<gene>
    <name evidence="5" type="ORF">ENS56_00115</name>
</gene>
<keyword evidence="2" id="KW-0378">Hydrolase</keyword>
<dbReference type="InterPro" id="IPR026444">
    <property type="entry name" value="Secre_tail"/>
</dbReference>
<dbReference type="SMART" id="SM00606">
    <property type="entry name" value="CBD_IV"/>
    <property type="match status" value="1"/>
</dbReference>
<accession>A0A832DFE0</accession>
<dbReference type="EMBL" id="DSVI01000001">
    <property type="protein sequence ID" value="HGT46427.1"/>
    <property type="molecule type" value="Genomic_DNA"/>
</dbReference>
<dbReference type="GO" id="GO:0005576">
    <property type="term" value="C:extracellular region"/>
    <property type="evidence" value="ECO:0007669"/>
    <property type="project" value="TreeGrafter"/>
</dbReference>
<proteinExistence type="predicted"/>
<dbReference type="NCBIfam" id="TIGR04183">
    <property type="entry name" value="Por_Secre_tail"/>
    <property type="match status" value="1"/>
</dbReference>
<comment type="caution">
    <text evidence="5">The sequence shown here is derived from an EMBL/GenBank/DDBJ whole genome shotgun (WGS) entry which is preliminary data.</text>
</comment>
<dbReference type="InterPro" id="IPR008979">
    <property type="entry name" value="Galactose-bd-like_sf"/>
</dbReference>
<dbReference type="InterPro" id="IPR005084">
    <property type="entry name" value="CBM6"/>
</dbReference>
<keyword evidence="3" id="KW-0326">Glycosidase</keyword>
<name>A0A832DFE0_9BACT</name>
<dbReference type="CDD" id="cd04080">
    <property type="entry name" value="CBM6_cellulase-like"/>
    <property type="match status" value="1"/>
</dbReference>
<evidence type="ECO:0000256" key="3">
    <source>
        <dbReference type="ARBA" id="ARBA00023295"/>
    </source>
</evidence>
<keyword evidence="1" id="KW-0732">Signal</keyword>
<evidence type="ECO:0000313" key="5">
    <source>
        <dbReference type="EMBL" id="HGT46427.1"/>
    </source>
</evidence>
<evidence type="ECO:0000256" key="2">
    <source>
        <dbReference type="ARBA" id="ARBA00022801"/>
    </source>
</evidence>
<evidence type="ECO:0000259" key="4">
    <source>
        <dbReference type="PROSITE" id="PS51175"/>
    </source>
</evidence>
<dbReference type="Gene3D" id="3.20.20.80">
    <property type="entry name" value="Glycosidases"/>
    <property type="match status" value="1"/>
</dbReference>